<dbReference type="InterPro" id="IPR050476">
    <property type="entry name" value="Insect_CytP450_Detox"/>
</dbReference>
<keyword evidence="8" id="KW-0479">Metal-binding</keyword>
<evidence type="ECO:0000256" key="5">
    <source>
        <dbReference type="ARBA" id="ARBA00010663"/>
    </source>
</evidence>
<dbReference type="Pfam" id="PF00067">
    <property type="entry name" value="p450"/>
    <property type="match status" value="1"/>
</dbReference>
<protein>
    <submittedName>
        <fullName evidence="20">Thyrotropin-releasing hormone receptor-like</fullName>
    </submittedName>
</protein>
<dbReference type="PROSITE" id="PS50262">
    <property type="entry name" value="G_PROTEIN_RECEP_F1_2"/>
    <property type="match status" value="1"/>
</dbReference>
<keyword evidence="14" id="KW-0503">Monooxygenase</keyword>
<keyword evidence="6" id="KW-0349">Heme</keyword>
<feature type="compositionally biased region" description="Polar residues" evidence="17">
    <location>
        <begin position="763"/>
        <end position="785"/>
    </location>
</feature>
<dbReference type="GO" id="GO:0004930">
    <property type="term" value="F:G protein-coupled receptor activity"/>
    <property type="evidence" value="ECO:0007669"/>
    <property type="project" value="UniProtKB-KW"/>
</dbReference>
<evidence type="ECO:0000313" key="20">
    <source>
        <dbReference type="EMBL" id="KAL2729231.1"/>
    </source>
</evidence>
<keyword evidence="11 18" id="KW-1133">Transmembrane helix</keyword>
<keyword evidence="9" id="KW-0256">Endoplasmic reticulum</keyword>
<keyword evidence="16" id="KW-0807">Transducer</keyword>
<comment type="cofactor">
    <cofactor evidence="1">
        <name>heme</name>
        <dbReference type="ChEBI" id="CHEBI:30413"/>
    </cofactor>
</comment>
<feature type="transmembrane region" description="Helical" evidence="18">
    <location>
        <begin position="193"/>
        <end position="215"/>
    </location>
</feature>
<dbReference type="SUPFAM" id="SSF81321">
    <property type="entry name" value="Family A G protein-coupled receptor-like"/>
    <property type="match status" value="2"/>
</dbReference>
<organism evidence="20 21">
    <name type="scientific">Vespula squamosa</name>
    <name type="common">Southern yellow jacket</name>
    <name type="synonym">Wasp</name>
    <dbReference type="NCBI Taxonomy" id="30214"/>
    <lineage>
        <taxon>Eukaryota</taxon>
        <taxon>Metazoa</taxon>
        <taxon>Ecdysozoa</taxon>
        <taxon>Arthropoda</taxon>
        <taxon>Hexapoda</taxon>
        <taxon>Insecta</taxon>
        <taxon>Pterygota</taxon>
        <taxon>Neoptera</taxon>
        <taxon>Endopterygota</taxon>
        <taxon>Hymenoptera</taxon>
        <taxon>Apocrita</taxon>
        <taxon>Aculeata</taxon>
        <taxon>Vespoidea</taxon>
        <taxon>Vespidae</taxon>
        <taxon>Vespinae</taxon>
        <taxon>Vespula</taxon>
    </lineage>
</organism>
<reference evidence="20 21" key="1">
    <citation type="journal article" date="2024" name="Ann. Entomol. Soc. Am.">
        <title>Genomic analyses of the southern and eastern yellowjacket wasps (Hymenoptera: Vespidae) reveal evolutionary signatures of social life.</title>
        <authorList>
            <person name="Catto M.A."/>
            <person name="Caine P.B."/>
            <person name="Orr S.E."/>
            <person name="Hunt B.G."/>
            <person name="Goodisman M.A.D."/>
        </authorList>
    </citation>
    <scope>NUCLEOTIDE SEQUENCE [LARGE SCALE GENOMIC DNA]</scope>
    <source>
        <strain evidence="20">233</strain>
        <tissue evidence="20">Head and thorax</tissue>
    </source>
</reference>
<dbReference type="Gene3D" id="1.10.630.10">
    <property type="entry name" value="Cytochrome P450"/>
    <property type="match status" value="1"/>
</dbReference>
<feature type="transmembrane region" description="Helical" evidence="18">
    <location>
        <begin position="828"/>
        <end position="853"/>
    </location>
</feature>
<evidence type="ECO:0000256" key="3">
    <source>
        <dbReference type="ARBA" id="ARBA00004406"/>
    </source>
</evidence>
<accession>A0ABD2B927</accession>
<evidence type="ECO:0000256" key="17">
    <source>
        <dbReference type="SAM" id="MobiDB-lite"/>
    </source>
</evidence>
<dbReference type="InterPro" id="IPR017972">
    <property type="entry name" value="Cyt_P450_CS"/>
</dbReference>
<keyword evidence="15 18" id="KW-0472">Membrane</keyword>
<comment type="similarity">
    <text evidence="5 16">Belongs to the G-protein coupled receptor 1 family.</text>
</comment>
<dbReference type="InterPro" id="IPR017452">
    <property type="entry name" value="GPCR_Rhodpsn_7TM"/>
</dbReference>
<dbReference type="Proteomes" id="UP001607302">
    <property type="component" value="Unassembled WGS sequence"/>
</dbReference>
<dbReference type="FunFam" id="1.10.630.10:FF:000042">
    <property type="entry name" value="Cytochrome P450"/>
    <property type="match status" value="1"/>
</dbReference>
<dbReference type="SUPFAM" id="SSF48264">
    <property type="entry name" value="Cytochrome P450"/>
    <property type="match status" value="1"/>
</dbReference>
<dbReference type="PROSITE" id="PS00086">
    <property type="entry name" value="CYTOCHROME_P450"/>
    <property type="match status" value="1"/>
</dbReference>
<comment type="subcellular location">
    <subcellularLocation>
        <location evidence="3">Endoplasmic reticulum membrane</location>
        <topology evidence="3">Peripheral membrane protein</topology>
    </subcellularLocation>
    <subcellularLocation>
        <location evidence="2">Microsome membrane</location>
        <topology evidence="2">Peripheral membrane protein</topology>
    </subcellularLocation>
</comment>
<feature type="transmembrane region" description="Helical" evidence="18">
    <location>
        <begin position="873"/>
        <end position="893"/>
    </location>
</feature>
<feature type="compositionally biased region" description="Low complexity" evidence="17">
    <location>
        <begin position="736"/>
        <end position="746"/>
    </location>
</feature>
<dbReference type="PANTHER" id="PTHR24292:SF54">
    <property type="entry name" value="CYP9F3-RELATED"/>
    <property type="match status" value="1"/>
</dbReference>
<dbReference type="InterPro" id="IPR000276">
    <property type="entry name" value="GPCR_Rhodpsn"/>
</dbReference>
<feature type="region of interest" description="Disordered" evidence="17">
    <location>
        <begin position="736"/>
        <end position="792"/>
    </location>
</feature>
<dbReference type="GO" id="GO:0004497">
    <property type="term" value="F:monooxygenase activity"/>
    <property type="evidence" value="ECO:0007669"/>
    <property type="project" value="UniProtKB-KW"/>
</dbReference>
<evidence type="ECO:0000256" key="14">
    <source>
        <dbReference type="ARBA" id="ARBA00023033"/>
    </source>
</evidence>
<feature type="transmembrane region" description="Helical" evidence="18">
    <location>
        <begin position="78"/>
        <end position="99"/>
    </location>
</feature>
<dbReference type="GO" id="GO:0005789">
    <property type="term" value="C:endoplasmic reticulum membrane"/>
    <property type="evidence" value="ECO:0007669"/>
    <property type="project" value="UniProtKB-SubCell"/>
</dbReference>
<sequence>MFWRTSNVATNSKCIQISTTISALPRVRRSASSIVTWTNVTNSYVHRNISFETSPELEEESLEACSSVYFLLELFHMYYIPAIILLGLVGNLLSCVVFLNTHLKMRSSSYYLAALATADFGFLVSLLLVWLNNTVGWMVFNKDGWCETLVYVSAVCSSLSVWLIVAFTVERFIAVQYPLHRPHMCTIARAKAIVLILVILALASHSYAFVTAGVVKVHDGYELCDLKIEYLETMRIISIIDSIASLIAPLVLIIIMNTMIMRNLLRFTRRFKQAPSVSTTCPSRERSEINLNQIPTKYFGFYDFMSPVIVLRDPEIINSIGIKNFDNFCDHTSFVAENEPLMAKNLFQLRGDTWREMRKILSPTFTSSKMKMMFGLVQECAENFVNHIATRSEKGWTTEMKDIFTNYTNDVVATTAFGIGIDSIKDPNNDFITLTKTVLNFDSILSTKLLLGRNFPWLFKTFDIKLFSEKTRIFFRNVIINSIKTREEKGIIRPDMIQMMMESREKTHISYDDMTSQAFVFFLAGSDSTATFMCFLAHEIAVNNEVQIKLREEIDQSLKIMNGQPTYDVIMNLKYLDAVINETLRLYPLTSFVDRYCSKSLELPPAIPGGKSFTLKPGTSVWFLPYSIHRDPKYFPNPEKFDPNRFIDGNIDPLVYFPFGIGPRICIGNRYALMICKVVFFHLLARCELKICSKTPVPIKFSKKSMVMTAENGFWLKINARKCTVPSTKIIKNDEISNNSASSSHNGAGGINMSTIIGGRRPPSQQSFHSSKTNHSQNSRHQPTSIAVPPSTPRNACQLPEIAARCIHVRSSSRNLVSTRNQQSITKMLLLISTVFIILNSPSYVIRLCVFFFTLARRDTPALLWCLQQFFMLLYYTNFSINFLLYAMCGITFRRCLEQLLRKVLKSMTRYHCNPQRYI</sequence>
<dbReference type="EMBL" id="JAUDFV010000131">
    <property type="protein sequence ID" value="KAL2729231.1"/>
    <property type="molecule type" value="Genomic_DNA"/>
</dbReference>
<evidence type="ECO:0000256" key="15">
    <source>
        <dbReference type="ARBA" id="ARBA00023136"/>
    </source>
</evidence>
<comment type="similarity">
    <text evidence="4">Belongs to the cytochrome P450 family.</text>
</comment>
<keyword evidence="13" id="KW-0408">Iron</keyword>
<dbReference type="CDD" id="cd11056">
    <property type="entry name" value="CYP6-like"/>
    <property type="match status" value="1"/>
</dbReference>
<evidence type="ECO:0000259" key="19">
    <source>
        <dbReference type="PROSITE" id="PS50262"/>
    </source>
</evidence>
<keyword evidence="21" id="KW-1185">Reference proteome</keyword>
<evidence type="ECO:0000256" key="6">
    <source>
        <dbReference type="ARBA" id="ARBA00022617"/>
    </source>
</evidence>
<keyword evidence="16" id="KW-0675">Receptor</keyword>
<dbReference type="InterPro" id="IPR036396">
    <property type="entry name" value="Cyt_P450_sf"/>
</dbReference>
<feature type="transmembrane region" description="Helical" evidence="18">
    <location>
        <begin position="151"/>
        <end position="173"/>
    </location>
</feature>
<evidence type="ECO:0000256" key="1">
    <source>
        <dbReference type="ARBA" id="ARBA00001971"/>
    </source>
</evidence>
<evidence type="ECO:0000256" key="9">
    <source>
        <dbReference type="ARBA" id="ARBA00022824"/>
    </source>
</evidence>
<keyword evidence="10" id="KW-0492">Microsome</keyword>
<evidence type="ECO:0000256" key="16">
    <source>
        <dbReference type="RuleBase" id="RU000688"/>
    </source>
</evidence>
<comment type="caution">
    <text evidence="20">The sequence shown here is derived from an EMBL/GenBank/DDBJ whole genome shotgun (WGS) entry which is preliminary data.</text>
</comment>
<dbReference type="PRINTS" id="PR00237">
    <property type="entry name" value="GPCRRHODOPSN"/>
</dbReference>
<evidence type="ECO:0000256" key="13">
    <source>
        <dbReference type="ARBA" id="ARBA00023004"/>
    </source>
</evidence>
<keyword evidence="12" id="KW-0560">Oxidoreductase</keyword>
<keyword evidence="16" id="KW-0297">G-protein coupled receptor</keyword>
<dbReference type="Gene3D" id="1.20.1070.10">
    <property type="entry name" value="Rhodopsin 7-helix transmembrane proteins"/>
    <property type="match status" value="2"/>
</dbReference>
<feature type="domain" description="G-protein coupled receptors family 1 profile" evidence="19">
    <location>
        <begin position="90"/>
        <end position="287"/>
    </location>
</feature>
<evidence type="ECO:0000256" key="10">
    <source>
        <dbReference type="ARBA" id="ARBA00022848"/>
    </source>
</evidence>
<name>A0ABD2B927_VESSQ</name>
<evidence type="ECO:0000313" key="21">
    <source>
        <dbReference type="Proteomes" id="UP001607302"/>
    </source>
</evidence>
<proteinExistence type="inferred from homology"/>
<dbReference type="AlphaFoldDB" id="A0ABD2B927"/>
<dbReference type="PANTHER" id="PTHR24292">
    <property type="entry name" value="CYTOCHROME P450"/>
    <property type="match status" value="1"/>
</dbReference>
<evidence type="ECO:0000256" key="18">
    <source>
        <dbReference type="SAM" id="Phobius"/>
    </source>
</evidence>
<evidence type="ECO:0000256" key="11">
    <source>
        <dbReference type="ARBA" id="ARBA00022989"/>
    </source>
</evidence>
<gene>
    <name evidence="20" type="ORF">V1478_006020</name>
</gene>
<dbReference type="PROSITE" id="PS00237">
    <property type="entry name" value="G_PROTEIN_RECEP_F1_1"/>
    <property type="match status" value="1"/>
</dbReference>
<evidence type="ECO:0000256" key="4">
    <source>
        <dbReference type="ARBA" id="ARBA00010617"/>
    </source>
</evidence>
<evidence type="ECO:0000256" key="12">
    <source>
        <dbReference type="ARBA" id="ARBA00023002"/>
    </source>
</evidence>
<dbReference type="Pfam" id="PF00001">
    <property type="entry name" value="7tm_1"/>
    <property type="match status" value="1"/>
</dbReference>
<dbReference type="InterPro" id="IPR001128">
    <property type="entry name" value="Cyt_P450"/>
</dbReference>
<evidence type="ECO:0000256" key="7">
    <source>
        <dbReference type="ARBA" id="ARBA00022692"/>
    </source>
</evidence>
<feature type="transmembrane region" description="Helical" evidence="18">
    <location>
        <begin position="111"/>
        <end position="131"/>
    </location>
</feature>
<evidence type="ECO:0000256" key="2">
    <source>
        <dbReference type="ARBA" id="ARBA00004174"/>
    </source>
</evidence>
<feature type="transmembrane region" description="Helical" evidence="18">
    <location>
        <begin position="235"/>
        <end position="260"/>
    </location>
</feature>
<dbReference type="GO" id="GO:0046872">
    <property type="term" value="F:metal ion binding"/>
    <property type="evidence" value="ECO:0007669"/>
    <property type="project" value="UniProtKB-KW"/>
</dbReference>
<evidence type="ECO:0000256" key="8">
    <source>
        <dbReference type="ARBA" id="ARBA00022723"/>
    </source>
</evidence>
<keyword evidence="7 16" id="KW-0812">Transmembrane</keyword>